<dbReference type="Pfam" id="PF01137">
    <property type="entry name" value="RTC"/>
    <property type="match status" value="1"/>
</dbReference>
<dbReference type="GO" id="GO:0003963">
    <property type="term" value="F:RNA-3'-phosphate cyclase activity"/>
    <property type="evidence" value="ECO:0007669"/>
    <property type="project" value="TreeGrafter"/>
</dbReference>
<keyword evidence="3" id="KW-1185">Reference proteome</keyword>
<dbReference type="PANTHER" id="PTHR11096">
    <property type="entry name" value="RNA 3' TERMINAL PHOSPHATE CYCLASE"/>
    <property type="match status" value="1"/>
</dbReference>
<feature type="domain" description="RNA 3'-terminal phosphate cyclase" evidence="1">
    <location>
        <begin position="27"/>
        <end position="244"/>
    </location>
</feature>
<reference evidence="2" key="1">
    <citation type="journal article" date="2020" name="Stud. Mycol.">
        <title>101 Dothideomycetes genomes: a test case for predicting lifestyles and emergence of pathogens.</title>
        <authorList>
            <person name="Haridas S."/>
            <person name="Albert R."/>
            <person name="Binder M."/>
            <person name="Bloem J."/>
            <person name="Labutti K."/>
            <person name="Salamov A."/>
            <person name="Andreopoulos B."/>
            <person name="Baker S."/>
            <person name="Barry K."/>
            <person name="Bills G."/>
            <person name="Bluhm B."/>
            <person name="Cannon C."/>
            <person name="Castanera R."/>
            <person name="Culley D."/>
            <person name="Daum C."/>
            <person name="Ezra D."/>
            <person name="Gonzalez J."/>
            <person name="Henrissat B."/>
            <person name="Kuo A."/>
            <person name="Liang C."/>
            <person name="Lipzen A."/>
            <person name="Lutzoni F."/>
            <person name="Magnuson J."/>
            <person name="Mondo S."/>
            <person name="Nolan M."/>
            <person name="Ohm R."/>
            <person name="Pangilinan J."/>
            <person name="Park H.-J."/>
            <person name="Ramirez L."/>
            <person name="Alfaro M."/>
            <person name="Sun H."/>
            <person name="Tritt A."/>
            <person name="Yoshinaga Y."/>
            <person name="Zwiers L.-H."/>
            <person name="Turgeon B."/>
            <person name="Goodwin S."/>
            <person name="Spatafora J."/>
            <person name="Crous P."/>
            <person name="Grigoriev I."/>
        </authorList>
    </citation>
    <scope>NUCLEOTIDE SEQUENCE</scope>
    <source>
        <strain evidence="2">CBS 207.26</strain>
    </source>
</reference>
<dbReference type="GO" id="GO:0005634">
    <property type="term" value="C:nucleus"/>
    <property type="evidence" value="ECO:0007669"/>
    <property type="project" value="TreeGrafter"/>
</dbReference>
<protein>
    <submittedName>
        <fullName evidence="2">EPT/RTPC-like protein</fullName>
    </submittedName>
</protein>
<dbReference type="GO" id="GO:0006396">
    <property type="term" value="P:RNA processing"/>
    <property type="evidence" value="ECO:0007669"/>
    <property type="project" value="InterPro"/>
</dbReference>
<dbReference type="AlphaFoldDB" id="A0A6A6E5K9"/>
<dbReference type="OrthoDB" id="25029at2759"/>
<dbReference type="Gene3D" id="3.65.10.20">
    <property type="entry name" value="RNA 3'-terminal phosphate cyclase domain"/>
    <property type="match status" value="1"/>
</dbReference>
<sequence length="365" mass="38960">MTHLHYPPNTGLPEEPASLHIAGDTLNGGGQLVRLAIGLSALTRKSVMLDKIRANRPGDGGLKSQHVAALDFLRDATGAVVVGGSKGSERVKISYPNQRPATPEVLIKSRDEDKAAVKEERVPRLYTLPDGTQHLSAQILQPKLGSIGLVFQALLPILLFYSSPTNLLNDKSNQYRISLIGLAIIGGTNAPLSPSIDYVIHVLLPTLAKIGFPPITAGIKERGWSTGGELTQGSADFSIQPLPRGQALKGFTLERRGSLASVHAIVIAPNPLNRTSFYFSNPNFGLNSLTLMPPSTSLQTLPHFPSPPPSKNPTIPVAYTLSSSRPVPTATNSRLIISTTKKTGMENLQSISMTRTGVGNLVLTL</sequence>
<evidence type="ECO:0000313" key="2">
    <source>
        <dbReference type="EMBL" id="KAF2185798.1"/>
    </source>
</evidence>
<dbReference type="InterPro" id="IPR023797">
    <property type="entry name" value="RNA3'_phos_cyclase_dom"/>
</dbReference>
<dbReference type="InterPro" id="IPR000228">
    <property type="entry name" value="RNA3'_term_phos_cyc"/>
</dbReference>
<dbReference type="InterPro" id="IPR013792">
    <property type="entry name" value="RNA3'P_cycl/enolpyr_Trfase_a/b"/>
</dbReference>
<proteinExistence type="predicted"/>
<organism evidence="2 3">
    <name type="scientific">Zopfia rhizophila CBS 207.26</name>
    <dbReference type="NCBI Taxonomy" id="1314779"/>
    <lineage>
        <taxon>Eukaryota</taxon>
        <taxon>Fungi</taxon>
        <taxon>Dikarya</taxon>
        <taxon>Ascomycota</taxon>
        <taxon>Pezizomycotina</taxon>
        <taxon>Dothideomycetes</taxon>
        <taxon>Dothideomycetes incertae sedis</taxon>
        <taxon>Zopfiaceae</taxon>
        <taxon>Zopfia</taxon>
    </lineage>
</organism>
<dbReference type="InterPro" id="IPR037136">
    <property type="entry name" value="RNA3'_phos_cyclase_dom_sf"/>
</dbReference>
<evidence type="ECO:0000313" key="3">
    <source>
        <dbReference type="Proteomes" id="UP000800200"/>
    </source>
</evidence>
<accession>A0A6A6E5K9</accession>
<evidence type="ECO:0000259" key="1">
    <source>
        <dbReference type="Pfam" id="PF01137"/>
    </source>
</evidence>
<dbReference type="EMBL" id="ML994632">
    <property type="protein sequence ID" value="KAF2185798.1"/>
    <property type="molecule type" value="Genomic_DNA"/>
</dbReference>
<gene>
    <name evidence="2" type="ORF">K469DRAFT_750123</name>
</gene>
<dbReference type="PANTHER" id="PTHR11096:SF0">
    <property type="entry name" value="RNA 3'-TERMINAL PHOSPHATE CYCLASE"/>
    <property type="match status" value="1"/>
</dbReference>
<dbReference type="Proteomes" id="UP000800200">
    <property type="component" value="Unassembled WGS sequence"/>
</dbReference>
<name>A0A6A6E5K9_9PEZI</name>
<dbReference type="SUPFAM" id="SSF55205">
    <property type="entry name" value="EPT/RTPC-like"/>
    <property type="match status" value="2"/>
</dbReference>